<protein>
    <recommendedName>
        <fullName evidence="7">Peptidase M14 domain-containing protein</fullName>
    </recommendedName>
</protein>
<dbReference type="PROSITE" id="PS52035">
    <property type="entry name" value="PEPTIDASE_M14"/>
    <property type="match status" value="1"/>
</dbReference>
<dbReference type="PANTHER" id="PTHR11705">
    <property type="entry name" value="PROTEASE FAMILY M14 CARBOXYPEPTIDASE A,B"/>
    <property type="match status" value="1"/>
</dbReference>
<reference evidence="8" key="1">
    <citation type="submission" date="2014-06" db="EMBL/GenBank/DDBJ databases">
        <title>Key roles for freshwater Actinobacteria revealed by deep metagenomic sequencing.</title>
        <authorList>
            <person name="Ghai R."/>
            <person name="Mizuno C.M."/>
            <person name="Picazo A."/>
            <person name="Camacho A."/>
            <person name="Rodriguez-Valera F."/>
        </authorList>
    </citation>
    <scope>NUCLEOTIDE SEQUENCE</scope>
</reference>
<accession>A0A094PVW8</accession>
<proteinExistence type="inferred from homology"/>
<dbReference type="EMBL" id="JNSL01000099">
    <property type="protein sequence ID" value="KGA15905.1"/>
    <property type="molecule type" value="Genomic_DNA"/>
</dbReference>
<evidence type="ECO:0000256" key="2">
    <source>
        <dbReference type="ARBA" id="ARBA00005988"/>
    </source>
</evidence>
<comment type="caution">
    <text evidence="8">The sequence shown here is derived from an EMBL/GenBank/DDBJ whole genome shotgun (WGS) entry which is preliminary data.</text>
</comment>
<dbReference type="GO" id="GO:0005615">
    <property type="term" value="C:extracellular space"/>
    <property type="evidence" value="ECO:0007669"/>
    <property type="project" value="TreeGrafter"/>
</dbReference>
<dbReference type="GO" id="GO:0008270">
    <property type="term" value="F:zinc ion binding"/>
    <property type="evidence" value="ECO:0007669"/>
    <property type="project" value="InterPro"/>
</dbReference>
<dbReference type="Pfam" id="PF00246">
    <property type="entry name" value="Peptidase_M14"/>
    <property type="match status" value="1"/>
</dbReference>
<organism evidence="8">
    <name type="scientific">freshwater metagenome</name>
    <dbReference type="NCBI Taxonomy" id="449393"/>
    <lineage>
        <taxon>unclassified sequences</taxon>
        <taxon>metagenomes</taxon>
        <taxon>ecological metagenomes</taxon>
    </lineage>
</organism>
<name>A0A094PVW8_9ZZZZ</name>
<dbReference type="SUPFAM" id="SSF53187">
    <property type="entry name" value="Zn-dependent exopeptidases"/>
    <property type="match status" value="1"/>
</dbReference>
<evidence type="ECO:0000256" key="6">
    <source>
        <dbReference type="ARBA" id="ARBA00023049"/>
    </source>
</evidence>
<keyword evidence="6" id="KW-0482">Metalloprotease</keyword>
<comment type="similarity">
    <text evidence="2">Belongs to the peptidase M14 family.</text>
</comment>
<dbReference type="SMART" id="SM00631">
    <property type="entry name" value="Zn_pept"/>
    <property type="match status" value="1"/>
</dbReference>
<gene>
    <name evidence="8" type="ORF">GM51_13820</name>
</gene>
<dbReference type="Gene3D" id="3.40.630.10">
    <property type="entry name" value="Zn peptidases"/>
    <property type="match status" value="1"/>
</dbReference>
<keyword evidence="4" id="KW-0378">Hydrolase</keyword>
<evidence type="ECO:0000313" key="8">
    <source>
        <dbReference type="EMBL" id="KGA15905.1"/>
    </source>
</evidence>
<sequence>MRLKFWLIAVSGISFLVAVIIAAQVSSSFQNFLSGSASSQSQVGCQQKMSIGKSVAGKEIQACQISGSKNDSQNALLVIGTIHGNEPDGMRVVDELLKNPAPEGTEIWVIRDGNPDGSELVTRRNANKVDINRNFPIKWLASDPSLRTYSGPSPASEPETVALMNAVQKIKPTRIVVFHQPFDQIDCPPERTTQISDRLSGLTGYRSECIPGEKSGSVTNSYTGTFTIWVNSIFPKTTAVTFELGLTTIDAKIKTISNALHTLALDKAYLP</sequence>
<evidence type="ECO:0000259" key="7">
    <source>
        <dbReference type="PROSITE" id="PS52035"/>
    </source>
</evidence>
<dbReference type="GO" id="GO:0006508">
    <property type="term" value="P:proteolysis"/>
    <property type="evidence" value="ECO:0007669"/>
    <property type="project" value="UniProtKB-KW"/>
</dbReference>
<dbReference type="GO" id="GO:0004181">
    <property type="term" value="F:metallocarboxypeptidase activity"/>
    <property type="evidence" value="ECO:0007669"/>
    <property type="project" value="InterPro"/>
</dbReference>
<evidence type="ECO:0000256" key="3">
    <source>
        <dbReference type="ARBA" id="ARBA00022670"/>
    </source>
</evidence>
<dbReference type="AlphaFoldDB" id="A0A094PVW8"/>
<comment type="cofactor">
    <cofactor evidence="1">
        <name>Zn(2+)</name>
        <dbReference type="ChEBI" id="CHEBI:29105"/>
    </cofactor>
</comment>
<evidence type="ECO:0000256" key="4">
    <source>
        <dbReference type="ARBA" id="ARBA00022801"/>
    </source>
</evidence>
<keyword evidence="3" id="KW-0645">Protease</keyword>
<evidence type="ECO:0000256" key="5">
    <source>
        <dbReference type="ARBA" id="ARBA00022833"/>
    </source>
</evidence>
<dbReference type="InterPro" id="IPR000834">
    <property type="entry name" value="Peptidase_M14"/>
</dbReference>
<evidence type="ECO:0000256" key="1">
    <source>
        <dbReference type="ARBA" id="ARBA00001947"/>
    </source>
</evidence>
<dbReference type="PANTHER" id="PTHR11705:SF143">
    <property type="entry name" value="SLL0236 PROTEIN"/>
    <property type="match status" value="1"/>
</dbReference>
<feature type="domain" description="Peptidase M14" evidence="7">
    <location>
        <begin position="22"/>
        <end position="271"/>
    </location>
</feature>
<keyword evidence="5" id="KW-0862">Zinc</keyword>